<dbReference type="InterPro" id="IPR001138">
    <property type="entry name" value="Zn2Cys6_DnaBD"/>
</dbReference>
<keyword evidence="3" id="KW-0805">Transcription regulation</keyword>
<evidence type="ECO:0000256" key="6">
    <source>
        <dbReference type="SAM" id="MobiDB-lite"/>
    </source>
</evidence>
<keyword evidence="4" id="KW-0804">Transcription</keyword>
<organism evidence="8 9">
    <name type="scientific">Cercophora newfieldiana</name>
    <dbReference type="NCBI Taxonomy" id="92897"/>
    <lineage>
        <taxon>Eukaryota</taxon>
        <taxon>Fungi</taxon>
        <taxon>Dikarya</taxon>
        <taxon>Ascomycota</taxon>
        <taxon>Pezizomycotina</taxon>
        <taxon>Sordariomycetes</taxon>
        <taxon>Sordariomycetidae</taxon>
        <taxon>Sordariales</taxon>
        <taxon>Lasiosphaeriaceae</taxon>
        <taxon>Cercophora</taxon>
    </lineage>
</organism>
<dbReference type="GO" id="GO:0006351">
    <property type="term" value="P:DNA-templated transcription"/>
    <property type="evidence" value="ECO:0007669"/>
    <property type="project" value="InterPro"/>
</dbReference>
<dbReference type="Pfam" id="PF04082">
    <property type="entry name" value="Fungal_trans"/>
    <property type="match status" value="1"/>
</dbReference>
<keyword evidence="9" id="KW-1185">Reference proteome</keyword>
<evidence type="ECO:0000256" key="3">
    <source>
        <dbReference type="ARBA" id="ARBA00023015"/>
    </source>
</evidence>
<dbReference type="PROSITE" id="PS50048">
    <property type="entry name" value="ZN2_CY6_FUNGAL_2"/>
    <property type="match status" value="1"/>
</dbReference>
<name>A0AA39YS85_9PEZI</name>
<proteinExistence type="predicted"/>
<feature type="domain" description="Zn(2)-C6 fungal-type" evidence="7">
    <location>
        <begin position="37"/>
        <end position="72"/>
    </location>
</feature>
<dbReference type="GO" id="GO:0008270">
    <property type="term" value="F:zinc ion binding"/>
    <property type="evidence" value="ECO:0007669"/>
    <property type="project" value="InterPro"/>
</dbReference>
<dbReference type="CDD" id="cd12148">
    <property type="entry name" value="fungal_TF_MHR"/>
    <property type="match status" value="1"/>
</dbReference>
<dbReference type="GO" id="GO:0003677">
    <property type="term" value="F:DNA binding"/>
    <property type="evidence" value="ECO:0007669"/>
    <property type="project" value="InterPro"/>
</dbReference>
<dbReference type="InterPro" id="IPR050815">
    <property type="entry name" value="TF_fung"/>
</dbReference>
<feature type="region of interest" description="Disordered" evidence="6">
    <location>
        <begin position="1"/>
        <end position="31"/>
    </location>
</feature>
<comment type="subcellular location">
    <subcellularLocation>
        <location evidence="1">Nucleus</location>
    </subcellularLocation>
</comment>
<dbReference type="InterPro" id="IPR036864">
    <property type="entry name" value="Zn2-C6_fun-type_DNA-bd_sf"/>
</dbReference>
<feature type="compositionally biased region" description="Basic and acidic residues" evidence="6">
    <location>
        <begin position="568"/>
        <end position="581"/>
    </location>
</feature>
<feature type="compositionally biased region" description="Low complexity" evidence="6">
    <location>
        <begin position="648"/>
        <end position="683"/>
    </location>
</feature>
<feature type="region of interest" description="Disordered" evidence="6">
    <location>
        <begin position="697"/>
        <end position="721"/>
    </location>
</feature>
<dbReference type="AlphaFoldDB" id="A0AA39YS85"/>
<feature type="region of interest" description="Disordered" evidence="6">
    <location>
        <begin position="568"/>
        <end position="590"/>
    </location>
</feature>
<accession>A0AA39YS85</accession>
<gene>
    <name evidence="8" type="ORF">B0T16DRAFT_38676</name>
</gene>
<dbReference type="SMART" id="SM00066">
    <property type="entry name" value="GAL4"/>
    <property type="match status" value="1"/>
</dbReference>
<evidence type="ECO:0000256" key="2">
    <source>
        <dbReference type="ARBA" id="ARBA00022723"/>
    </source>
</evidence>
<dbReference type="SUPFAM" id="SSF57701">
    <property type="entry name" value="Zn2/Cys6 DNA-binding domain"/>
    <property type="match status" value="1"/>
</dbReference>
<feature type="region of interest" description="Disordered" evidence="6">
    <location>
        <begin position="631"/>
        <end position="683"/>
    </location>
</feature>
<dbReference type="EMBL" id="JAULSV010000001">
    <property type="protein sequence ID" value="KAK0656490.1"/>
    <property type="molecule type" value="Genomic_DNA"/>
</dbReference>
<sequence length="774" mass="85975">MDAEMTSLPAETASLPVAAQQQQQAQPAAIKRRSPIACRRCRRMRSKCIHEKGKAPCQACAEAGLGASDCIFPVRGQPDHDRDYRHPRMRSEKSSKRDPVKVRRDILDAPVIRSPTAPLPGVPRPRVPKGADEWDLLPPLPEVIDSVNRFTRHYFQLGFIHKESFPERLRANHRSVSVFLLLSLLSVSARLTPSLVERYGGTVGAAEVFMERASHLALNELYRAPTLERCQAFYLLSISQQGSGLKYQSSINFGIAVKIATILQLHREETYKVPNLIDEAVIELESARRTLWMLHSQDNLHSGPKSPISLSAGDITTLLPSNEADFIKARQPTSRAALEDTPPAKANPELTRLKDKSLFASLIQSHSYWGTISRRAIQNEKCPNPWDETSEYASIKRRLAEWENDLPSDHRWSKVLLKGHKTVGQDLAYLGVTMVTRLCNIVVRKAYLPEMINCNRSDPAYIKYFKPMARELFDNVECLYEQIETQYHDLSGEEGMGGQMAAFIIYTCGFLASYLCKSKIDASPTVVAKARSIVQLTLTILGSSKDIWPLAGRWHAHLEEFYKSRNGMSKETEGSMADSRDPIPPLLHHPPHSQAQVIKALSPAEENNISSQSPTDNNMHALSQAPNASSMYIDPNLRLPPVPPPAQSQPVHSPIQQQPQQPMPPHMQTAQAAQAQVQAQQAMNATQPPNNLNLLIQAAGGLGPPTGQQPEPQPYDPHAAPQQYYHPSPLESDGYEGQLEYYMDPVPSSLPAGMHNWALGPGMGPIPGSGMYYS</sequence>
<evidence type="ECO:0000256" key="5">
    <source>
        <dbReference type="ARBA" id="ARBA00023242"/>
    </source>
</evidence>
<protein>
    <recommendedName>
        <fullName evidence="7">Zn(2)-C6 fungal-type domain-containing protein</fullName>
    </recommendedName>
</protein>
<dbReference type="PANTHER" id="PTHR47338:SF5">
    <property type="entry name" value="ZN(II)2CYS6 TRANSCRIPTION FACTOR (EUROFUNG)"/>
    <property type="match status" value="1"/>
</dbReference>
<comment type="caution">
    <text evidence="8">The sequence shown here is derived from an EMBL/GenBank/DDBJ whole genome shotgun (WGS) entry which is preliminary data.</text>
</comment>
<evidence type="ECO:0000256" key="4">
    <source>
        <dbReference type="ARBA" id="ARBA00023163"/>
    </source>
</evidence>
<dbReference type="Proteomes" id="UP001174936">
    <property type="component" value="Unassembled WGS sequence"/>
</dbReference>
<dbReference type="GO" id="GO:0000981">
    <property type="term" value="F:DNA-binding transcription factor activity, RNA polymerase II-specific"/>
    <property type="evidence" value="ECO:0007669"/>
    <property type="project" value="InterPro"/>
</dbReference>
<feature type="compositionally biased region" description="Low complexity" evidence="6">
    <location>
        <begin position="18"/>
        <end position="29"/>
    </location>
</feature>
<dbReference type="InterPro" id="IPR007219">
    <property type="entry name" value="XnlR_reg_dom"/>
</dbReference>
<feature type="compositionally biased region" description="Pro residues" evidence="6">
    <location>
        <begin position="638"/>
        <end position="647"/>
    </location>
</feature>
<feature type="region of interest" description="Disordered" evidence="6">
    <location>
        <begin position="76"/>
        <end position="101"/>
    </location>
</feature>
<dbReference type="CDD" id="cd00067">
    <property type="entry name" value="GAL4"/>
    <property type="match status" value="1"/>
</dbReference>
<evidence type="ECO:0000313" key="8">
    <source>
        <dbReference type="EMBL" id="KAK0656490.1"/>
    </source>
</evidence>
<dbReference type="PANTHER" id="PTHR47338">
    <property type="entry name" value="ZN(II)2CYS6 TRANSCRIPTION FACTOR (EUROFUNG)-RELATED"/>
    <property type="match status" value="1"/>
</dbReference>
<feature type="compositionally biased region" description="Basic and acidic residues" evidence="6">
    <location>
        <begin position="77"/>
        <end position="101"/>
    </location>
</feature>
<evidence type="ECO:0000313" key="9">
    <source>
        <dbReference type="Proteomes" id="UP001174936"/>
    </source>
</evidence>
<keyword evidence="5" id="KW-0539">Nucleus</keyword>
<reference evidence="8" key="1">
    <citation type="submission" date="2023-06" db="EMBL/GenBank/DDBJ databases">
        <title>Genome-scale phylogeny and comparative genomics of the fungal order Sordariales.</title>
        <authorList>
            <consortium name="Lawrence Berkeley National Laboratory"/>
            <person name="Hensen N."/>
            <person name="Bonometti L."/>
            <person name="Westerberg I."/>
            <person name="Brannstrom I.O."/>
            <person name="Guillou S."/>
            <person name="Cros-Aarteil S."/>
            <person name="Calhoun S."/>
            <person name="Haridas S."/>
            <person name="Kuo A."/>
            <person name="Mondo S."/>
            <person name="Pangilinan J."/>
            <person name="Riley R."/>
            <person name="Labutti K."/>
            <person name="Andreopoulos B."/>
            <person name="Lipzen A."/>
            <person name="Chen C."/>
            <person name="Yanf M."/>
            <person name="Daum C."/>
            <person name="Ng V."/>
            <person name="Clum A."/>
            <person name="Steindorff A."/>
            <person name="Ohm R."/>
            <person name="Martin F."/>
            <person name="Silar P."/>
            <person name="Natvig D."/>
            <person name="Lalanne C."/>
            <person name="Gautier V."/>
            <person name="Ament-Velasquez S.L."/>
            <person name="Kruys A."/>
            <person name="Hutchinson M.I."/>
            <person name="Powell A.J."/>
            <person name="Barry K."/>
            <person name="Miller A.N."/>
            <person name="Grigoriev I.V."/>
            <person name="Debuchy R."/>
            <person name="Gladieux P."/>
            <person name="Thoren M.H."/>
            <person name="Johannesson H."/>
        </authorList>
    </citation>
    <scope>NUCLEOTIDE SEQUENCE</scope>
    <source>
        <strain evidence="8">SMH2532-1</strain>
    </source>
</reference>
<evidence type="ECO:0000256" key="1">
    <source>
        <dbReference type="ARBA" id="ARBA00004123"/>
    </source>
</evidence>
<dbReference type="GO" id="GO:0005634">
    <property type="term" value="C:nucleus"/>
    <property type="evidence" value="ECO:0007669"/>
    <property type="project" value="UniProtKB-SubCell"/>
</dbReference>
<keyword evidence="2" id="KW-0479">Metal-binding</keyword>
<evidence type="ECO:0000259" key="7">
    <source>
        <dbReference type="PROSITE" id="PS50048"/>
    </source>
</evidence>